<organism evidence="1 2">
    <name type="scientific">Candidatus Taylorbacteria bacterium RIFCSPLOWO2_01_FULL_45_15b</name>
    <dbReference type="NCBI Taxonomy" id="1802319"/>
    <lineage>
        <taxon>Bacteria</taxon>
        <taxon>Candidatus Tayloriibacteriota</taxon>
    </lineage>
</organism>
<reference evidence="1 2" key="1">
    <citation type="journal article" date="2016" name="Nat. Commun.">
        <title>Thousands of microbial genomes shed light on interconnected biogeochemical processes in an aquifer system.</title>
        <authorList>
            <person name="Anantharaman K."/>
            <person name="Brown C.T."/>
            <person name="Hug L.A."/>
            <person name="Sharon I."/>
            <person name="Castelle C.J."/>
            <person name="Probst A.J."/>
            <person name="Thomas B.C."/>
            <person name="Singh A."/>
            <person name="Wilkins M.J."/>
            <person name="Karaoz U."/>
            <person name="Brodie E.L."/>
            <person name="Williams K.H."/>
            <person name="Hubbard S.S."/>
            <person name="Banfield J.F."/>
        </authorList>
    </citation>
    <scope>NUCLEOTIDE SEQUENCE [LARGE SCALE GENOMIC DNA]</scope>
</reference>
<protein>
    <submittedName>
        <fullName evidence="1">Uncharacterized protein</fullName>
    </submittedName>
</protein>
<proteinExistence type="predicted"/>
<evidence type="ECO:0000313" key="1">
    <source>
        <dbReference type="EMBL" id="OHA34016.1"/>
    </source>
</evidence>
<name>A0A1G2ND67_9BACT</name>
<sequence>MRPSEQIILLARRIRKGSPIFMRSSASNKWETCTGRVTTVNPAGRTTNIRGANIAPRRRAGSTSVRIRSPIEIILQAKRSKISNRGTELVKFESCWAHMTKQILTARDFFVHVRAAAMPSEHVRPRGGVAEIRE</sequence>
<dbReference type="AlphaFoldDB" id="A0A1G2ND67"/>
<gene>
    <name evidence="1" type="ORF">A2928_04125</name>
</gene>
<comment type="caution">
    <text evidence="1">The sequence shown here is derived from an EMBL/GenBank/DDBJ whole genome shotgun (WGS) entry which is preliminary data.</text>
</comment>
<dbReference type="EMBL" id="MHRX01000019">
    <property type="protein sequence ID" value="OHA34016.1"/>
    <property type="molecule type" value="Genomic_DNA"/>
</dbReference>
<accession>A0A1G2ND67</accession>
<dbReference type="Proteomes" id="UP000176221">
    <property type="component" value="Unassembled WGS sequence"/>
</dbReference>
<evidence type="ECO:0000313" key="2">
    <source>
        <dbReference type="Proteomes" id="UP000176221"/>
    </source>
</evidence>